<evidence type="ECO:0000259" key="9">
    <source>
        <dbReference type="Pfam" id="PF00173"/>
    </source>
</evidence>
<dbReference type="GO" id="GO:0016020">
    <property type="term" value="C:membrane"/>
    <property type="evidence" value="ECO:0007669"/>
    <property type="project" value="UniProtKB-SubCell"/>
</dbReference>
<organism evidence="11">
    <name type="scientific">Pelagomonas calceolata</name>
    <dbReference type="NCBI Taxonomy" id="35677"/>
    <lineage>
        <taxon>Eukaryota</taxon>
        <taxon>Sar</taxon>
        <taxon>Stramenopiles</taxon>
        <taxon>Ochrophyta</taxon>
        <taxon>Pelagophyceae</taxon>
        <taxon>Pelagomonadales</taxon>
        <taxon>Pelagomonadaceae</taxon>
        <taxon>Pelagomonas</taxon>
    </lineage>
</organism>
<feature type="domain" description="Cytochrome b5 heme-binding" evidence="9">
    <location>
        <begin position="12"/>
        <end position="74"/>
    </location>
</feature>
<feature type="domain" description="Fatty acid desaturase" evidence="10">
    <location>
        <begin position="143"/>
        <end position="395"/>
    </location>
</feature>
<name>A0A6S8WR94_9STRA</name>
<evidence type="ECO:0000313" key="13">
    <source>
        <dbReference type="EMBL" id="CAH0372513.1"/>
    </source>
</evidence>
<reference evidence="11" key="1">
    <citation type="submission" date="2021-01" db="EMBL/GenBank/DDBJ databases">
        <authorList>
            <person name="Corre E."/>
            <person name="Pelletier E."/>
            <person name="Niang G."/>
            <person name="Scheremetjew M."/>
            <person name="Finn R."/>
            <person name="Kale V."/>
            <person name="Holt S."/>
            <person name="Cochrane G."/>
            <person name="Meng A."/>
            <person name="Brown T."/>
            <person name="Cohen L."/>
        </authorList>
    </citation>
    <scope>NUCLEOTIDE SEQUENCE</scope>
    <source>
        <strain evidence="11">CCMP1756</strain>
    </source>
</reference>
<keyword evidence="7 8" id="KW-0472">Membrane</keyword>
<dbReference type="InterPro" id="IPR001199">
    <property type="entry name" value="Cyt_B5-like_heme/steroid-bd"/>
</dbReference>
<dbReference type="EMBL" id="HBIW01019229">
    <property type="protein sequence ID" value="CAE0701118.1"/>
    <property type="molecule type" value="Transcribed_RNA"/>
</dbReference>
<keyword evidence="3 8" id="KW-0812">Transmembrane</keyword>
<feature type="transmembrane region" description="Helical" evidence="8">
    <location>
        <begin position="244"/>
        <end position="262"/>
    </location>
</feature>
<feature type="transmembrane region" description="Helical" evidence="8">
    <location>
        <begin position="125"/>
        <end position="152"/>
    </location>
</feature>
<evidence type="ECO:0008006" key="15">
    <source>
        <dbReference type="Google" id="ProtNLM"/>
    </source>
</evidence>
<accession>A0A6S8WR94</accession>
<dbReference type="PANTHER" id="PTHR19353:SF88">
    <property type="entry name" value="DELTA(5) FATTY ACID DESATURASE FAT-4"/>
    <property type="match status" value="1"/>
</dbReference>
<evidence type="ECO:0000313" key="14">
    <source>
        <dbReference type="Proteomes" id="UP000789595"/>
    </source>
</evidence>
<keyword evidence="14" id="KW-1185">Reference proteome</keyword>
<dbReference type="InterPro" id="IPR036400">
    <property type="entry name" value="Cyt_B5-like_heme/steroid_sf"/>
</dbReference>
<keyword evidence="4 8" id="KW-1133">Transmembrane helix</keyword>
<keyword evidence="5" id="KW-0560">Oxidoreductase</keyword>
<dbReference type="GO" id="GO:0006629">
    <property type="term" value="P:lipid metabolic process"/>
    <property type="evidence" value="ECO:0007669"/>
    <property type="project" value="UniProtKB-KW"/>
</dbReference>
<evidence type="ECO:0000259" key="10">
    <source>
        <dbReference type="Pfam" id="PF00487"/>
    </source>
</evidence>
<evidence type="ECO:0000313" key="11">
    <source>
        <dbReference type="EMBL" id="CAE0701116.1"/>
    </source>
</evidence>
<proteinExistence type="inferred from homology"/>
<reference evidence="13" key="2">
    <citation type="submission" date="2021-11" db="EMBL/GenBank/DDBJ databases">
        <authorList>
            <consortium name="Genoscope - CEA"/>
            <person name="William W."/>
        </authorList>
    </citation>
    <scope>NUCLEOTIDE SEQUENCE</scope>
</reference>
<comment type="similarity">
    <text evidence="2">Belongs to the fatty acid desaturase type 1 family.</text>
</comment>
<comment type="subcellular location">
    <subcellularLocation>
        <location evidence="1">Membrane</location>
        <topology evidence="1">Multi-pass membrane protein</topology>
    </subcellularLocation>
</comment>
<evidence type="ECO:0000256" key="7">
    <source>
        <dbReference type="ARBA" id="ARBA00023136"/>
    </source>
</evidence>
<dbReference type="Proteomes" id="UP000789595">
    <property type="component" value="Unassembled WGS sequence"/>
</dbReference>
<evidence type="ECO:0000313" key="12">
    <source>
        <dbReference type="EMBL" id="CAE0701118.1"/>
    </source>
</evidence>
<dbReference type="PANTHER" id="PTHR19353">
    <property type="entry name" value="FATTY ACID DESATURASE 2"/>
    <property type="match status" value="1"/>
</dbReference>
<feature type="transmembrane region" description="Helical" evidence="8">
    <location>
        <begin position="283"/>
        <end position="304"/>
    </location>
</feature>
<dbReference type="InterPro" id="IPR012171">
    <property type="entry name" value="Fatty_acid_desaturase"/>
</dbReference>
<evidence type="ECO:0000256" key="3">
    <source>
        <dbReference type="ARBA" id="ARBA00022692"/>
    </source>
</evidence>
<dbReference type="EMBL" id="CAKKNE010000003">
    <property type="protein sequence ID" value="CAH0372513.1"/>
    <property type="molecule type" value="Genomic_DNA"/>
</dbReference>
<dbReference type="SUPFAM" id="SSF55856">
    <property type="entry name" value="Cytochrome b5-like heme/steroid binding domain"/>
    <property type="match status" value="1"/>
</dbReference>
<evidence type="ECO:0000256" key="8">
    <source>
        <dbReference type="SAM" id="Phobius"/>
    </source>
</evidence>
<dbReference type="OrthoDB" id="260091at2759"/>
<evidence type="ECO:0000256" key="2">
    <source>
        <dbReference type="ARBA" id="ARBA00009295"/>
    </source>
</evidence>
<dbReference type="CDD" id="cd03506">
    <property type="entry name" value="Delta6-FADS-like"/>
    <property type="match status" value="1"/>
</dbReference>
<dbReference type="AlphaFoldDB" id="A0A6S8WR94"/>
<evidence type="ECO:0000256" key="6">
    <source>
        <dbReference type="ARBA" id="ARBA00023098"/>
    </source>
</evidence>
<keyword evidence="6" id="KW-0443">Lipid metabolism</keyword>
<dbReference type="GO" id="GO:0016717">
    <property type="term" value="F:oxidoreductase activity, acting on paired donors, with oxidation of a pair of donors resulting in the reduction of molecular oxygen to two molecules of water"/>
    <property type="evidence" value="ECO:0007669"/>
    <property type="project" value="TreeGrafter"/>
</dbReference>
<protein>
    <recommendedName>
        <fullName evidence="15">Cytochrome b5 heme-binding domain-containing protein</fullName>
    </recommendedName>
</protein>
<dbReference type="Pfam" id="PF00173">
    <property type="entry name" value="Cyt-b5"/>
    <property type="match status" value="1"/>
</dbReference>
<dbReference type="EMBL" id="HBIW01019227">
    <property type="protein sequence ID" value="CAE0701116.1"/>
    <property type="molecule type" value="Transcribed_RNA"/>
</dbReference>
<dbReference type="PIRSF" id="PIRSF015921">
    <property type="entry name" value="FA_sphinglp_des"/>
    <property type="match status" value="1"/>
</dbReference>
<evidence type="ECO:0000256" key="5">
    <source>
        <dbReference type="ARBA" id="ARBA00023002"/>
    </source>
</evidence>
<sequence>MGKGAQRSPAHMSEAEEKTTADVLIGGYLYDVASFKHPGGSIVKFLTNNGDATEAFEEFHGRSKKAQAMLRSLPKVAAPRDVLDAREGNGRTDLTRGYARLREEFAREGRFDPNRSEIVYRVGEVVLMHVVGAYLVLATGYAAAGIILLGLASGRCGWLMHEAGHYSLTGEISVDRALQELIYGVGCGMSGAWWRNQHNKHHATPQKLQHDVDLDTLPLVAFHAKIAARARSPLVKLWLRLQCYLFIPVSCLLVALGWQLYLHPRHALRTKRKRELACMALRYVLLFGVVLRGMDHPVWAYLAYNQVAASYIFTNFSLSHTHLPVTEADEFVHWVEYAAKHTTNISPSPLCNWWMANLNFQVEHHLFPAMPQFQHKHISPRVRAFFEAHGLVYDVRPYFSCLRQTLANLHAVGHSTKDD</sequence>
<evidence type="ECO:0000256" key="1">
    <source>
        <dbReference type="ARBA" id="ARBA00004141"/>
    </source>
</evidence>
<evidence type="ECO:0000256" key="4">
    <source>
        <dbReference type="ARBA" id="ARBA00022989"/>
    </source>
</evidence>
<dbReference type="Pfam" id="PF00487">
    <property type="entry name" value="FA_desaturase"/>
    <property type="match status" value="1"/>
</dbReference>
<dbReference type="InterPro" id="IPR005804">
    <property type="entry name" value="FA_desaturase_dom"/>
</dbReference>
<gene>
    <name evidence="11" type="ORF">PCAL00307_LOCUS16552</name>
    <name evidence="12" type="ORF">PCAL00307_LOCUS16554</name>
    <name evidence="13" type="ORF">PECAL_3P25140</name>
</gene>
<dbReference type="Gene3D" id="3.10.120.10">
    <property type="entry name" value="Cytochrome b5-like heme/steroid binding domain"/>
    <property type="match status" value="1"/>
</dbReference>